<feature type="signal peptide" evidence="1">
    <location>
        <begin position="1"/>
        <end position="17"/>
    </location>
</feature>
<proteinExistence type="predicted"/>
<evidence type="ECO:0000313" key="2">
    <source>
        <dbReference type="EMBL" id="GMS95015.1"/>
    </source>
</evidence>
<protein>
    <submittedName>
        <fullName evidence="2">Uncharacterized protein</fullName>
    </submittedName>
</protein>
<reference evidence="2" key="1">
    <citation type="submission" date="2023-10" db="EMBL/GenBank/DDBJ databases">
        <title>Genome assembly of Pristionchus species.</title>
        <authorList>
            <person name="Yoshida K."/>
            <person name="Sommer R.J."/>
        </authorList>
    </citation>
    <scope>NUCLEOTIDE SEQUENCE</scope>
    <source>
        <strain evidence="2">RS0144</strain>
    </source>
</reference>
<feature type="non-terminal residue" evidence="2">
    <location>
        <position position="1"/>
    </location>
</feature>
<evidence type="ECO:0000256" key="1">
    <source>
        <dbReference type="SAM" id="SignalP"/>
    </source>
</evidence>
<dbReference type="AlphaFoldDB" id="A0AAV5TKS3"/>
<organism evidence="2 3">
    <name type="scientific">Pristionchus entomophagus</name>
    <dbReference type="NCBI Taxonomy" id="358040"/>
    <lineage>
        <taxon>Eukaryota</taxon>
        <taxon>Metazoa</taxon>
        <taxon>Ecdysozoa</taxon>
        <taxon>Nematoda</taxon>
        <taxon>Chromadorea</taxon>
        <taxon>Rhabditida</taxon>
        <taxon>Rhabditina</taxon>
        <taxon>Diplogasteromorpha</taxon>
        <taxon>Diplogasteroidea</taxon>
        <taxon>Neodiplogasteridae</taxon>
        <taxon>Pristionchus</taxon>
    </lineage>
</organism>
<accession>A0AAV5TKS3</accession>
<keyword evidence="1" id="KW-0732">Signal</keyword>
<evidence type="ECO:0000313" key="3">
    <source>
        <dbReference type="Proteomes" id="UP001432027"/>
    </source>
</evidence>
<keyword evidence="3" id="KW-1185">Reference proteome</keyword>
<comment type="caution">
    <text evidence="2">The sequence shown here is derived from an EMBL/GenBank/DDBJ whole genome shotgun (WGS) entry which is preliminary data.</text>
</comment>
<feature type="non-terminal residue" evidence="2">
    <location>
        <position position="98"/>
    </location>
</feature>
<dbReference type="EMBL" id="BTSX01000004">
    <property type="protein sequence ID" value="GMS95015.1"/>
    <property type="molecule type" value="Genomic_DNA"/>
</dbReference>
<dbReference type="Proteomes" id="UP001432027">
    <property type="component" value="Unassembled WGS sequence"/>
</dbReference>
<gene>
    <name evidence="2" type="ORF">PENTCL1PPCAC_17190</name>
</gene>
<name>A0AAV5TKS3_9BILA</name>
<sequence>NSLFLLSFVLIASLTLALPLETEQIREKRQMGMFGSPYGNGFGSPYGSMMYQRSVPMMMPVAYTPQMYSPMSMGSLGYGGMGGMGGMTNPSFMAMGFR</sequence>
<feature type="chain" id="PRO_5043708581" evidence="1">
    <location>
        <begin position="18"/>
        <end position="98"/>
    </location>
</feature>